<proteinExistence type="inferred from homology"/>
<gene>
    <name evidence="7" type="ORF">IDJ76_03880</name>
</gene>
<feature type="disulfide bond" description="Redox-active" evidence="4">
    <location>
        <begin position="86"/>
        <end position="90"/>
    </location>
</feature>
<evidence type="ECO:0000313" key="7">
    <source>
        <dbReference type="EMBL" id="MBD1392230.1"/>
    </source>
</evidence>
<dbReference type="EMBL" id="JACWMX010000001">
    <property type="protein sequence ID" value="MBD1392230.1"/>
    <property type="molecule type" value="Genomic_DNA"/>
</dbReference>
<dbReference type="InterPro" id="IPR013766">
    <property type="entry name" value="Thioredoxin_domain"/>
</dbReference>
<dbReference type="Gene3D" id="3.40.30.10">
    <property type="entry name" value="Glutaredoxin"/>
    <property type="match status" value="1"/>
</dbReference>
<dbReference type="AlphaFoldDB" id="A0A926RZU8"/>
<keyword evidence="8" id="KW-1185">Reference proteome</keyword>
<evidence type="ECO:0000256" key="1">
    <source>
        <dbReference type="ARBA" id="ARBA00010996"/>
    </source>
</evidence>
<comment type="similarity">
    <text evidence="1">Belongs to the SCO1/2 family.</text>
</comment>
<evidence type="ECO:0000256" key="4">
    <source>
        <dbReference type="PIRSR" id="PIRSR603782-2"/>
    </source>
</evidence>
<reference evidence="7" key="1">
    <citation type="submission" date="2020-09" db="EMBL/GenBank/DDBJ databases">
        <title>Novel species of Mucilaginibacter isolated from a glacier on the Tibetan Plateau.</title>
        <authorList>
            <person name="Liu Q."/>
            <person name="Xin Y.-H."/>
        </authorList>
    </citation>
    <scope>NUCLEOTIDE SEQUENCE</scope>
    <source>
        <strain evidence="7">ZB1P21</strain>
    </source>
</reference>
<dbReference type="InterPro" id="IPR003782">
    <property type="entry name" value="SCO1/SenC"/>
</dbReference>
<dbReference type="GO" id="GO:0046872">
    <property type="term" value="F:metal ion binding"/>
    <property type="evidence" value="ECO:0007669"/>
    <property type="project" value="UniProtKB-KW"/>
</dbReference>
<protein>
    <submittedName>
        <fullName evidence="7">SCO family protein</fullName>
    </submittedName>
</protein>
<evidence type="ECO:0000259" key="6">
    <source>
        <dbReference type="PROSITE" id="PS51352"/>
    </source>
</evidence>
<sequence length="220" mass="24871">MKQLTGLLFITLILFSACKFNAAETPKLPIYGNRDTVSKMVNGKMVVDSVYATIPDFKFVNQYGDSITSKSLNGYVYVADFFFTTCPSICPVMHRNMLKVYADYKNVSDFKIISHTIDPKHDSVPVLKKYADKMGISGQTWWLLQGKKEDTYQLGEKSYLVAVKEDSGTPGGYVHQGWFVLVDKQKRVRGYYDGTDEKQVDKLRADIKTLLAETNTTIAQ</sequence>
<feature type="signal peptide" evidence="5">
    <location>
        <begin position="1"/>
        <end position="22"/>
    </location>
</feature>
<feature type="binding site" evidence="3">
    <location>
        <position position="86"/>
    </location>
    <ligand>
        <name>Cu cation</name>
        <dbReference type="ChEBI" id="CHEBI:23378"/>
    </ligand>
</feature>
<organism evidence="7 8">
    <name type="scientific">Mucilaginibacter glaciei</name>
    <dbReference type="NCBI Taxonomy" id="2772109"/>
    <lineage>
        <taxon>Bacteria</taxon>
        <taxon>Pseudomonadati</taxon>
        <taxon>Bacteroidota</taxon>
        <taxon>Sphingobacteriia</taxon>
        <taxon>Sphingobacteriales</taxon>
        <taxon>Sphingobacteriaceae</taxon>
        <taxon>Mucilaginibacter</taxon>
    </lineage>
</organism>
<dbReference type="CDD" id="cd02968">
    <property type="entry name" value="SCO"/>
    <property type="match status" value="1"/>
</dbReference>
<keyword evidence="4" id="KW-1015">Disulfide bond</keyword>
<feature type="binding site" evidence="3">
    <location>
        <position position="90"/>
    </location>
    <ligand>
        <name>Cu cation</name>
        <dbReference type="ChEBI" id="CHEBI:23378"/>
    </ligand>
</feature>
<feature type="domain" description="Thioredoxin" evidence="6">
    <location>
        <begin position="48"/>
        <end position="212"/>
    </location>
</feature>
<dbReference type="SUPFAM" id="SSF52833">
    <property type="entry name" value="Thioredoxin-like"/>
    <property type="match status" value="1"/>
</dbReference>
<dbReference type="PROSITE" id="PS51257">
    <property type="entry name" value="PROKAR_LIPOPROTEIN"/>
    <property type="match status" value="1"/>
</dbReference>
<dbReference type="RefSeq" id="WP_191160901.1">
    <property type="nucleotide sequence ID" value="NZ_JACWMX010000001.1"/>
</dbReference>
<keyword evidence="5" id="KW-0732">Signal</keyword>
<keyword evidence="3" id="KW-0479">Metal-binding</keyword>
<dbReference type="PANTHER" id="PTHR12151:SF25">
    <property type="entry name" value="LINALOOL DEHYDRATASE_ISOMERASE DOMAIN-CONTAINING PROTEIN"/>
    <property type="match status" value="1"/>
</dbReference>
<evidence type="ECO:0000256" key="2">
    <source>
        <dbReference type="ARBA" id="ARBA00023008"/>
    </source>
</evidence>
<keyword evidence="2 3" id="KW-0186">Copper</keyword>
<dbReference type="PANTHER" id="PTHR12151">
    <property type="entry name" value="ELECTRON TRANSPORT PROTIN SCO1/SENC FAMILY MEMBER"/>
    <property type="match status" value="1"/>
</dbReference>
<name>A0A926RZU8_9SPHI</name>
<feature type="chain" id="PRO_5036989799" evidence="5">
    <location>
        <begin position="23"/>
        <end position="220"/>
    </location>
</feature>
<accession>A0A926RZU8</accession>
<evidence type="ECO:0000256" key="5">
    <source>
        <dbReference type="SAM" id="SignalP"/>
    </source>
</evidence>
<feature type="binding site" evidence="3">
    <location>
        <position position="175"/>
    </location>
    <ligand>
        <name>Cu cation</name>
        <dbReference type="ChEBI" id="CHEBI:23378"/>
    </ligand>
</feature>
<dbReference type="Proteomes" id="UP000619078">
    <property type="component" value="Unassembled WGS sequence"/>
</dbReference>
<dbReference type="PROSITE" id="PS51352">
    <property type="entry name" value="THIOREDOXIN_2"/>
    <property type="match status" value="1"/>
</dbReference>
<dbReference type="InterPro" id="IPR036249">
    <property type="entry name" value="Thioredoxin-like_sf"/>
</dbReference>
<evidence type="ECO:0000256" key="3">
    <source>
        <dbReference type="PIRSR" id="PIRSR603782-1"/>
    </source>
</evidence>
<comment type="caution">
    <text evidence="7">The sequence shown here is derived from an EMBL/GenBank/DDBJ whole genome shotgun (WGS) entry which is preliminary data.</text>
</comment>
<evidence type="ECO:0000313" key="8">
    <source>
        <dbReference type="Proteomes" id="UP000619078"/>
    </source>
</evidence>
<dbReference type="Pfam" id="PF02630">
    <property type="entry name" value="SCO1-SenC"/>
    <property type="match status" value="1"/>
</dbReference>